<feature type="region of interest" description="Disordered" evidence="1">
    <location>
        <begin position="121"/>
        <end position="144"/>
    </location>
</feature>
<feature type="compositionally biased region" description="Polar residues" evidence="1">
    <location>
        <begin position="80"/>
        <end position="95"/>
    </location>
</feature>
<dbReference type="EMBL" id="JADNRY010000306">
    <property type="protein sequence ID" value="KAF9059361.1"/>
    <property type="molecule type" value="Genomic_DNA"/>
</dbReference>
<name>A0A9P5P6V5_9AGAR</name>
<protein>
    <submittedName>
        <fullName evidence="2">Uncharacterized protein</fullName>
    </submittedName>
</protein>
<dbReference type="AlphaFoldDB" id="A0A9P5P6V5"/>
<evidence type="ECO:0000313" key="2">
    <source>
        <dbReference type="EMBL" id="KAF9059361.1"/>
    </source>
</evidence>
<feature type="compositionally biased region" description="Acidic residues" evidence="1">
    <location>
        <begin position="135"/>
        <end position="144"/>
    </location>
</feature>
<feature type="compositionally biased region" description="Pro residues" evidence="1">
    <location>
        <begin position="13"/>
        <end position="25"/>
    </location>
</feature>
<feature type="region of interest" description="Disordered" evidence="1">
    <location>
        <begin position="1"/>
        <end position="104"/>
    </location>
</feature>
<sequence length="144" mass="15528">MHVDEPRAGPSNQPSPPFNHLPSPVPQNAQHAPFFPHGNGPRTPSPVPQNEQCMPSPIPQNEQHAPSPPPGDGPHAPSPVQQNEYRAPSPQNNDNGEPPLSEVDVIRTAQEFICALREATLGDEDIASLLNPDDMPLELDPEAD</sequence>
<dbReference type="Proteomes" id="UP000772434">
    <property type="component" value="Unassembled WGS sequence"/>
</dbReference>
<comment type="caution">
    <text evidence="2">The sequence shown here is derived from an EMBL/GenBank/DDBJ whole genome shotgun (WGS) entry which is preliminary data.</text>
</comment>
<organism evidence="2 3">
    <name type="scientific">Rhodocollybia butyracea</name>
    <dbReference type="NCBI Taxonomy" id="206335"/>
    <lineage>
        <taxon>Eukaryota</taxon>
        <taxon>Fungi</taxon>
        <taxon>Dikarya</taxon>
        <taxon>Basidiomycota</taxon>
        <taxon>Agaricomycotina</taxon>
        <taxon>Agaricomycetes</taxon>
        <taxon>Agaricomycetidae</taxon>
        <taxon>Agaricales</taxon>
        <taxon>Marasmiineae</taxon>
        <taxon>Omphalotaceae</taxon>
        <taxon>Rhodocollybia</taxon>
    </lineage>
</organism>
<evidence type="ECO:0000313" key="3">
    <source>
        <dbReference type="Proteomes" id="UP000772434"/>
    </source>
</evidence>
<reference evidence="2" key="1">
    <citation type="submission" date="2020-11" db="EMBL/GenBank/DDBJ databases">
        <authorList>
            <consortium name="DOE Joint Genome Institute"/>
            <person name="Ahrendt S."/>
            <person name="Riley R."/>
            <person name="Andreopoulos W."/>
            <person name="Labutti K."/>
            <person name="Pangilinan J."/>
            <person name="Ruiz-Duenas F.J."/>
            <person name="Barrasa J.M."/>
            <person name="Sanchez-Garcia M."/>
            <person name="Camarero S."/>
            <person name="Miyauchi S."/>
            <person name="Serrano A."/>
            <person name="Linde D."/>
            <person name="Babiker R."/>
            <person name="Drula E."/>
            <person name="Ayuso-Fernandez I."/>
            <person name="Pacheco R."/>
            <person name="Padilla G."/>
            <person name="Ferreira P."/>
            <person name="Barriuso J."/>
            <person name="Kellner H."/>
            <person name="Castanera R."/>
            <person name="Alfaro M."/>
            <person name="Ramirez L."/>
            <person name="Pisabarro A.G."/>
            <person name="Kuo A."/>
            <person name="Tritt A."/>
            <person name="Lipzen A."/>
            <person name="He G."/>
            <person name="Yan M."/>
            <person name="Ng V."/>
            <person name="Cullen D."/>
            <person name="Martin F."/>
            <person name="Rosso M.-N."/>
            <person name="Henrissat B."/>
            <person name="Hibbett D."/>
            <person name="Martinez A.T."/>
            <person name="Grigoriev I.V."/>
        </authorList>
    </citation>
    <scope>NUCLEOTIDE SEQUENCE</scope>
    <source>
        <strain evidence="2">AH 40177</strain>
    </source>
</reference>
<accession>A0A9P5P6V5</accession>
<feature type="compositionally biased region" description="Polar residues" evidence="1">
    <location>
        <begin position="48"/>
        <end position="63"/>
    </location>
</feature>
<evidence type="ECO:0000256" key="1">
    <source>
        <dbReference type="SAM" id="MobiDB-lite"/>
    </source>
</evidence>
<gene>
    <name evidence="2" type="ORF">BDP27DRAFT_1431459</name>
</gene>
<proteinExistence type="predicted"/>
<keyword evidence="3" id="KW-1185">Reference proteome</keyword>